<dbReference type="InterPro" id="IPR013328">
    <property type="entry name" value="6PGD_dom2"/>
</dbReference>
<evidence type="ECO:0000313" key="7">
    <source>
        <dbReference type="Proteomes" id="UP000665020"/>
    </source>
</evidence>
<dbReference type="Gene3D" id="1.10.1040.10">
    <property type="entry name" value="N-(1-d-carboxylethyl)-l-norvaline Dehydrogenase, domain 2"/>
    <property type="match status" value="1"/>
</dbReference>
<evidence type="ECO:0000256" key="2">
    <source>
        <dbReference type="ARBA" id="ARBA00023027"/>
    </source>
</evidence>
<proteinExistence type="predicted"/>
<dbReference type="Pfam" id="PF01232">
    <property type="entry name" value="Mannitol_dh"/>
    <property type="match status" value="1"/>
</dbReference>
<feature type="domain" description="Mannitol dehydrogenase C-terminal" evidence="5">
    <location>
        <begin position="290"/>
        <end position="497"/>
    </location>
</feature>
<dbReference type="InterPro" id="IPR008927">
    <property type="entry name" value="6-PGluconate_DH-like_C_sf"/>
</dbReference>
<dbReference type="GO" id="GO:0005829">
    <property type="term" value="C:cytosol"/>
    <property type="evidence" value="ECO:0007669"/>
    <property type="project" value="TreeGrafter"/>
</dbReference>
<evidence type="ECO:0000313" key="6">
    <source>
        <dbReference type="EMBL" id="QTL97319.1"/>
    </source>
</evidence>
<protein>
    <submittedName>
        <fullName evidence="6">Tagaturonate reductase</fullName>
        <ecNumber evidence="6">1.1.1.58</ecNumber>
    </submittedName>
</protein>
<dbReference type="InterPro" id="IPR036291">
    <property type="entry name" value="NAD(P)-bd_dom_sf"/>
</dbReference>
<reference evidence="6" key="1">
    <citation type="submission" date="2019-12" db="EMBL/GenBank/DDBJ databases">
        <authorList>
            <person name="zhang j."/>
            <person name="sun C.M."/>
        </authorList>
    </citation>
    <scope>NUCLEOTIDE SEQUENCE</scope>
    <source>
        <strain evidence="6">NS-1</strain>
    </source>
</reference>
<gene>
    <name evidence="6" type="ORF">GM661_04630</name>
</gene>
<feature type="domain" description="Mannitol dehydrogenase N-terminal" evidence="4">
    <location>
        <begin position="35"/>
        <end position="276"/>
    </location>
</feature>
<dbReference type="Proteomes" id="UP000665020">
    <property type="component" value="Chromosome"/>
</dbReference>
<comment type="catalytic activity">
    <reaction evidence="3">
        <text>D-mannitol 1-phosphate + NAD(+) = beta-D-fructose 6-phosphate + NADH + H(+)</text>
        <dbReference type="Rhea" id="RHEA:19661"/>
        <dbReference type="ChEBI" id="CHEBI:15378"/>
        <dbReference type="ChEBI" id="CHEBI:57540"/>
        <dbReference type="ChEBI" id="CHEBI:57634"/>
        <dbReference type="ChEBI" id="CHEBI:57945"/>
        <dbReference type="ChEBI" id="CHEBI:61381"/>
        <dbReference type="EC" id="1.1.1.17"/>
    </reaction>
</comment>
<sequence>MSKNLPKLNKEYLKDNLLGTELADYSADILEYPERVIQFGEGNFLRAFVDWMFHQMNKEGVFKGRTVVVQPIPQGRVSNLNKQDGLYTLLLRGRQDGKVVDQREVMTAVSRGLEAYTQWDEVLKLAENPEIEFIVSNTTEAGIVYSPDDKLNDTPPDSYPGKLTAYLYRRYQFFNGVSDKGMLIIPVELIERNGDILREVVLKLADNWKLPEGFKDWIREHNTFVNTLVDRIVTGYPFKEKDKLEEELGYCDENLDTGEIFHLWIIEGDESLKEKLPFHKAGLNVKWVDDVTPYRSRKVKILNGAHTSTVPVSYLAGIDLVRDAVDDQLLSDFIKKVIFENIIPTMSLSAEELDDFAKKILERFANPFIDHKWLDISLNSTSKFKTRVLPSLVEFIEQKEELPDKLVFSLAALITFYKGTEIRDKYLVAYRQQEEYLIKDDISALEFFADLWGRYENNELGIEKLAEDVLGHQEFWQQDLNELPGLTAALTDYLKQIEEQGVKKSLTVLLDK</sequence>
<keyword evidence="2" id="KW-0520">NAD</keyword>
<dbReference type="SUPFAM" id="SSF48179">
    <property type="entry name" value="6-phosphogluconate dehydrogenase C-terminal domain-like"/>
    <property type="match status" value="1"/>
</dbReference>
<dbReference type="GO" id="GO:0019592">
    <property type="term" value="P:mannitol catabolic process"/>
    <property type="evidence" value="ECO:0007669"/>
    <property type="project" value="TreeGrafter"/>
</dbReference>
<dbReference type="KEGG" id="ifn:GM661_04630"/>
<accession>A0A8A7KD30</accession>
<evidence type="ECO:0000259" key="4">
    <source>
        <dbReference type="Pfam" id="PF01232"/>
    </source>
</evidence>
<evidence type="ECO:0000256" key="1">
    <source>
        <dbReference type="ARBA" id="ARBA00023002"/>
    </source>
</evidence>
<evidence type="ECO:0000259" key="5">
    <source>
        <dbReference type="Pfam" id="PF08125"/>
    </source>
</evidence>
<organism evidence="6 7">
    <name type="scientific">Iocasia fonsfrigidae</name>
    <dbReference type="NCBI Taxonomy" id="2682810"/>
    <lineage>
        <taxon>Bacteria</taxon>
        <taxon>Bacillati</taxon>
        <taxon>Bacillota</taxon>
        <taxon>Clostridia</taxon>
        <taxon>Halanaerobiales</taxon>
        <taxon>Halanaerobiaceae</taxon>
        <taxon>Iocasia</taxon>
    </lineage>
</organism>
<dbReference type="RefSeq" id="WP_230868949.1">
    <property type="nucleotide sequence ID" value="NZ_CP046640.1"/>
</dbReference>
<dbReference type="EC" id="1.1.1.58" evidence="6"/>
<dbReference type="Gene3D" id="3.40.50.720">
    <property type="entry name" value="NAD(P)-binding Rossmann-like Domain"/>
    <property type="match status" value="1"/>
</dbReference>
<dbReference type="PANTHER" id="PTHR30524">
    <property type="entry name" value="MANNITOL-1-PHOSPHATE 5-DEHYDROGENASE"/>
    <property type="match status" value="1"/>
</dbReference>
<dbReference type="PANTHER" id="PTHR30524:SF0">
    <property type="entry name" value="ALTRONATE OXIDOREDUCTASE-RELATED"/>
    <property type="match status" value="1"/>
</dbReference>
<dbReference type="GO" id="GO:0008926">
    <property type="term" value="F:mannitol-1-phosphate 5-dehydrogenase activity"/>
    <property type="evidence" value="ECO:0007669"/>
    <property type="project" value="UniProtKB-EC"/>
</dbReference>
<name>A0A8A7KD30_9FIRM</name>
<dbReference type="SUPFAM" id="SSF51735">
    <property type="entry name" value="NAD(P)-binding Rossmann-fold domains"/>
    <property type="match status" value="1"/>
</dbReference>
<dbReference type="EMBL" id="CP046640">
    <property type="protein sequence ID" value="QTL97319.1"/>
    <property type="molecule type" value="Genomic_DNA"/>
</dbReference>
<keyword evidence="7" id="KW-1185">Reference proteome</keyword>
<dbReference type="InterPro" id="IPR013131">
    <property type="entry name" value="Mannitol_DH_N"/>
</dbReference>
<dbReference type="InterPro" id="IPR013118">
    <property type="entry name" value="Mannitol_DH_C"/>
</dbReference>
<keyword evidence="1 6" id="KW-0560">Oxidoreductase</keyword>
<dbReference type="NCBIfam" id="NF002969">
    <property type="entry name" value="PRK03643.1"/>
    <property type="match status" value="1"/>
</dbReference>
<dbReference type="GO" id="GO:0019698">
    <property type="term" value="P:D-galacturonate catabolic process"/>
    <property type="evidence" value="ECO:0007669"/>
    <property type="project" value="TreeGrafter"/>
</dbReference>
<dbReference type="AlphaFoldDB" id="A0A8A7KD30"/>
<evidence type="ECO:0000256" key="3">
    <source>
        <dbReference type="ARBA" id="ARBA00048615"/>
    </source>
</evidence>
<dbReference type="Pfam" id="PF08125">
    <property type="entry name" value="Mannitol_dh_C"/>
    <property type="match status" value="1"/>
</dbReference>
<dbReference type="GO" id="GO:0009026">
    <property type="term" value="F:tagaturonate reductase activity"/>
    <property type="evidence" value="ECO:0007669"/>
    <property type="project" value="UniProtKB-EC"/>
</dbReference>